<comment type="function">
    <text evidence="1">The phosphoenolpyruvate-dependent sugar phosphotransferase system (sugar PTS), a major carbohydrate active transport system, catalyzes the phosphorylation of incoming sugar substrates concomitantly with their translocation across the cell membrane. The enzyme II CmtAB PTS system is involved in D-mannitol transport.</text>
</comment>
<evidence type="ECO:0000256" key="9">
    <source>
        <dbReference type="ARBA" id="ARBA00029908"/>
    </source>
</evidence>
<reference evidence="13 14" key="1">
    <citation type="submission" date="2014-12" db="EMBL/GenBank/DDBJ databases">
        <title>Draft genome sequences of 29 type strains of Enterococci.</title>
        <authorList>
            <person name="Zhong Z."/>
            <person name="Sun Z."/>
            <person name="Liu W."/>
            <person name="Zhang W."/>
            <person name="Zhang H."/>
        </authorList>
    </citation>
    <scope>NUCLEOTIDE SEQUENCE [LARGE SCALE GENOMIC DNA]</scope>
    <source>
        <strain evidence="13 14">DSM 22802</strain>
    </source>
</reference>
<sequence length="98" mass="10974">MLEKEKSDITYIGNGIAIPHGMNEAKKYVKKSGISVIHYPNGIQYDENKAYLIIGIAGGDNDHLEILQDLAVKLSDEDYVDTLVKASNMDKFLEIFNQ</sequence>
<evidence type="ECO:0000256" key="8">
    <source>
        <dbReference type="ARBA" id="ARBA00022777"/>
    </source>
</evidence>
<accession>A0A1L8SSD4</accession>
<gene>
    <name evidence="13" type="ORF">RV00_GL000579</name>
</gene>
<keyword evidence="7" id="KW-0598">Phosphotransferase system</keyword>
<dbReference type="Proteomes" id="UP000183700">
    <property type="component" value="Unassembled WGS sequence"/>
</dbReference>
<dbReference type="AlphaFoldDB" id="A0A1L8SSD4"/>
<keyword evidence="3" id="KW-0813">Transport</keyword>
<keyword evidence="6 13" id="KW-0808">Transferase</keyword>
<dbReference type="PANTHER" id="PTHR30181:SF2">
    <property type="entry name" value="PTS SYSTEM MANNITOL-SPECIFIC EIICBA COMPONENT"/>
    <property type="match status" value="1"/>
</dbReference>
<dbReference type="GO" id="GO:0009401">
    <property type="term" value="P:phosphoenolpyruvate-dependent sugar phosphotransferase system"/>
    <property type="evidence" value="ECO:0007669"/>
    <property type="project" value="UniProtKB-KW"/>
</dbReference>
<evidence type="ECO:0000256" key="3">
    <source>
        <dbReference type="ARBA" id="ARBA00022448"/>
    </source>
</evidence>
<evidence type="ECO:0000313" key="13">
    <source>
        <dbReference type="EMBL" id="OJG35029.1"/>
    </source>
</evidence>
<protein>
    <recommendedName>
        <fullName evidence="2">Mannitol-specific phosphotransferase enzyme IIA component</fullName>
    </recommendedName>
    <alternativeName>
        <fullName evidence="10">EIIA</fullName>
    </alternativeName>
    <alternativeName>
        <fullName evidence="11">EIII</fullName>
    </alternativeName>
    <alternativeName>
        <fullName evidence="9">PTS system mannitol-specific EIIA component</fullName>
    </alternativeName>
</protein>
<dbReference type="Pfam" id="PF00359">
    <property type="entry name" value="PTS_EIIA_2"/>
    <property type="match status" value="1"/>
</dbReference>
<evidence type="ECO:0000256" key="10">
    <source>
        <dbReference type="ARBA" id="ARBA00030956"/>
    </source>
</evidence>
<dbReference type="SUPFAM" id="SSF55804">
    <property type="entry name" value="Phoshotransferase/anion transport protein"/>
    <property type="match status" value="1"/>
</dbReference>
<evidence type="ECO:0000256" key="6">
    <source>
        <dbReference type="ARBA" id="ARBA00022679"/>
    </source>
</evidence>
<keyword evidence="4" id="KW-0597">Phosphoprotein</keyword>
<evidence type="ECO:0000256" key="4">
    <source>
        <dbReference type="ARBA" id="ARBA00022553"/>
    </source>
</evidence>
<evidence type="ECO:0000256" key="2">
    <source>
        <dbReference type="ARBA" id="ARBA00014783"/>
    </source>
</evidence>
<keyword evidence="5" id="KW-0762">Sugar transport</keyword>
<comment type="caution">
    <text evidence="13">The sequence shown here is derived from an EMBL/GenBank/DDBJ whole genome shotgun (WGS) entry which is preliminary data.</text>
</comment>
<dbReference type="EMBL" id="JXKM01000010">
    <property type="protein sequence ID" value="OJG35029.1"/>
    <property type="molecule type" value="Genomic_DNA"/>
</dbReference>
<evidence type="ECO:0000256" key="11">
    <source>
        <dbReference type="ARBA" id="ARBA00030962"/>
    </source>
</evidence>
<dbReference type="InterPro" id="IPR002178">
    <property type="entry name" value="PTS_EIIA_type-2_dom"/>
</dbReference>
<dbReference type="PROSITE" id="PS51094">
    <property type="entry name" value="PTS_EIIA_TYPE_2"/>
    <property type="match status" value="1"/>
</dbReference>
<dbReference type="PROSITE" id="PS00372">
    <property type="entry name" value="PTS_EIIA_TYPE_2_HIS"/>
    <property type="match status" value="1"/>
</dbReference>
<dbReference type="InterPro" id="IPR016152">
    <property type="entry name" value="PTrfase/Anion_transptr"/>
</dbReference>
<dbReference type="STRING" id="319970.RV00_GL000579"/>
<evidence type="ECO:0000313" key="14">
    <source>
        <dbReference type="Proteomes" id="UP000183700"/>
    </source>
</evidence>
<keyword evidence="14" id="KW-1185">Reference proteome</keyword>
<feature type="domain" description="PTS EIIA type-2" evidence="12">
    <location>
        <begin position="1"/>
        <end position="98"/>
    </location>
</feature>
<evidence type="ECO:0000259" key="12">
    <source>
        <dbReference type="PROSITE" id="PS51094"/>
    </source>
</evidence>
<organism evidence="13 14">
    <name type="scientific">Enterococcus devriesei</name>
    <dbReference type="NCBI Taxonomy" id="319970"/>
    <lineage>
        <taxon>Bacteria</taxon>
        <taxon>Bacillati</taxon>
        <taxon>Bacillota</taxon>
        <taxon>Bacilli</taxon>
        <taxon>Lactobacillales</taxon>
        <taxon>Enterococcaceae</taxon>
        <taxon>Enterococcus</taxon>
    </lineage>
</organism>
<dbReference type="InterPro" id="IPR050893">
    <property type="entry name" value="Sugar_PTS"/>
</dbReference>
<dbReference type="GO" id="GO:0016301">
    <property type="term" value="F:kinase activity"/>
    <property type="evidence" value="ECO:0007669"/>
    <property type="project" value="UniProtKB-KW"/>
</dbReference>
<evidence type="ECO:0000256" key="7">
    <source>
        <dbReference type="ARBA" id="ARBA00022683"/>
    </source>
</evidence>
<evidence type="ECO:0000256" key="1">
    <source>
        <dbReference type="ARBA" id="ARBA00002434"/>
    </source>
</evidence>
<keyword evidence="8" id="KW-0418">Kinase</keyword>
<dbReference type="CDD" id="cd00211">
    <property type="entry name" value="PTS_IIA_fru"/>
    <property type="match status" value="1"/>
</dbReference>
<dbReference type="GO" id="GO:0090563">
    <property type="term" value="F:protein-phosphocysteine-sugar phosphotransferase activity"/>
    <property type="evidence" value="ECO:0007669"/>
    <property type="project" value="TreeGrafter"/>
</dbReference>
<dbReference type="PANTHER" id="PTHR30181">
    <property type="entry name" value="MANNITOL PERMEASE IIC COMPONENT"/>
    <property type="match status" value="1"/>
</dbReference>
<proteinExistence type="predicted"/>
<evidence type="ECO:0000256" key="5">
    <source>
        <dbReference type="ARBA" id="ARBA00022597"/>
    </source>
</evidence>
<dbReference type="Gene3D" id="3.40.930.10">
    <property type="entry name" value="Mannitol-specific EII, Chain A"/>
    <property type="match status" value="1"/>
</dbReference>
<name>A0A1L8SSD4_9ENTE</name>
<dbReference type="GO" id="GO:0005886">
    <property type="term" value="C:plasma membrane"/>
    <property type="evidence" value="ECO:0007669"/>
    <property type="project" value="TreeGrafter"/>
</dbReference>